<dbReference type="Ensembl" id="ENSHCOT00000012915.1">
    <property type="protein sequence ID" value="ENSHCOP00000000952.1"/>
    <property type="gene ID" value="ENSHCOG00000001854.1"/>
</dbReference>
<accession>A0A3Q2XBW3</accession>
<dbReference type="GeneTree" id="ENSGT00940000177791"/>
<reference evidence="1" key="2">
    <citation type="submission" date="2025-09" db="UniProtKB">
        <authorList>
            <consortium name="Ensembl"/>
        </authorList>
    </citation>
    <scope>IDENTIFICATION</scope>
</reference>
<protein>
    <submittedName>
        <fullName evidence="1">Uncharacterized protein</fullName>
    </submittedName>
</protein>
<dbReference type="PROSITE" id="PS51257">
    <property type="entry name" value="PROKAR_LIPOPROTEIN"/>
    <property type="match status" value="1"/>
</dbReference>
<dbReference type="STRING" id="109280.ENSHCOP00000000952"/>
<keyword evidence="2" id="KW-1185">Reference proteome</keyword>
<evidence type="ECO:0000313" key="1">
    <source>
        <dbReference type="Ensembl" id="ENSHCOP00000000952.1"/>
    </source>
</evidence>
<proteinExistence type="predicted"/>
<organism evidence="1 2">
    <name type="scientific">Hippocampus comes</name>
    <name type="common">Tiger tail seahorse</name>
    <dbReference type="NCBI Taxonomy" id="109280"/>
    <lineage>
        <taxon>Eukaryota</taxon>
        <taxon>Metazoa</taxon>
        <taxon>Chordata</taxon>
        <taxon>Craniata</taxon>
        <taxon>Vertebrata</taxon>
        <taxon>Euteleostomi</taxon>
        <taxon>Actinopterygii</taxon>
        <taxon>Neopterygii</taxon>
        <taxon>Teleostei</taxon>
        <taxon>Neoteleostei</taxon>
        <taxon>Acanthomorphata</taxon>
        <taxon>Syngnathiaria</taxon>
        <taxon>Syngnathiformes</taxon>
        <taxon>Syngnathoidei</taxon>
        <taxon>Syngnathidae</taxon>
        <taxon>Hippocampus</taxon>
    </lineage>
</organism>
<dbReference type="AlphaFoldDB" id="A0A3Q2XBW3"/>
<sequence length="93" mass="10324">MLWSPRLSLSDFHVKLTAKGLFQNLQLLSGCRKNTVVFHAVFSAICGVLNASEILHSVDHGLTNQLCLTLITKMVAGVWQLLLNMFWNLIEGG</sequence>
<reference evidence="1" key="1">
    <citation type="submission" date="2025-08" db="UniProtKB">
        <authorList>
            <consortium name="Ensembl"/>
        </authorList>
    </citation>
    <scope>IDENTIFICATION</scope>
</reference>
<evidence type="ECO:0000313" key="2">
    <source>
        <dbReference type="Proteomes" id="UP000264820"/>
    </source>
</evidence>
<dbReference type="Proteomes" id="UP000264820">
    <property type="component" value="Unplaced"/>
</dbReference>
<name>A0A3Q2XBW3_HIPCM</name>